<feature type="compositionally biased region" description="Basic and acidic residues" evidence="1">
    <location>
        <begin position="8"/>
        <end position="18"/>
    </location>
</feature>
<feature type="transmembrane region" description="Helical" evidence="2">
    <location>
        <begin position="31"/>
        <end position="49"/>
    </location>
</feature>
<name>A0ABY9JWZ0_9BACI</name>
<evidence type="ECO:0000313" key="4">
    <source>
        <dbReference type="Proteomes" id="UP001197974"/>
    </source>
</evidence>
<evidence type="ECO:0000313" key="3">
    <source>
        <dbReference type="EMBL" id="WLR43901.1"/>
    </source>
</evidence>
<dbReference type="InterPro" id="IPR024563">
    <property type="entry name" value="YqhR"/>
</dbReference>
<proteinExistence type="predicted"/>
<keyword evidence="2" id="KW-0472">Membrane</keyword>
<keyword evidence="4" id="KW-1185">Reference proteome</keyword>
<feature type="transmembrane region" description="Helical" evidence="2">
    <location>
        <begin position="84"/>
        <end position="104"/>
    </location>
</feature>
<protein>
    <submittedName>
        <fullName evidence="3">YqhR family membrane protein</fullName>
    </submittedName>
</protein>
<dbReference type="Pfam" id="PF11085">
    <property type="entry name" value="YqhR"/>
    <property type="match status" value="1"/>
</dbReference>
<dbReference type="Proteomes" id="UP001197974">
    <property type="component" value="Chromosome"/>
</dbReference>
<reference evidence="3 4" key="1">
    <citation type="submission" date="2023-06" db="EMBL/GenBank/DDBJ databases">
        <title>Five Gram-positive bacteria isolated from mangrove sediments in Shenzhen, Guangdong, China.</title>
        <authorList>
            <person name="Yu S."/>
            <person name="Zheng W."/>
            <person name="Huang Y."/>
        </authorList>
    </citation>
    <scope>NUCLEOTIDE SEQUENCE [LARGE SCALE GENOMIC DNA]</scope>
    <source>
        <strain evidence="3 4">SaN35-3</strain>
    </source>
</reference>
<feature type="transmembrane region" description="Helical" evidence="2">
    <location>
        <begin position="143"/>
        <end position="164"/>
    </location>
</feature>
<evidence type="ECO:0000256" key="2">
    <source>
        <dbReference type="SAM" id="Phobius"/>
    </source>
</evidence>
<feature type="region of interest" description="Disordered" evidence="1">
    <location>
        <begin position="1"/>
        <end position="25"/>
    </location>
</feature>
<keyword evidence="2" id="KW-1133">Transmembrane helix</keyword>
<evidence type="ECO:0000256" key="1">
    <source>
        <dbReference type="SAM" id="MobiDB-lite"/>
    </source>
</evidence>
<organism evidence="3 4">
    <name type="scientific">Bacillus carboniphilus</name>
    <dbReference type="NCBI Taxonomy" id="86663"/>
    <lineage>
        <taxon>Bacteria</taxon>
        <taxon>Bacillati</taxon>
        <taxon>Bacillota</taxon>
        <taxon>Bacilli</taxon>
        <taxon>Bacillales</taxon>
        <taxon>Bacillaceae</taxon>
        <taxon>Bacillus</taxon>
    </lineage>
</organism>
<keyword evidence="2" id="KW-0812">Transmembrane</keyword>
<accession>A0ABY9JWZ0</accession>
<gene>
    <name evidence="3" type="ORF">LC087_07230</name>
</gene>
<sequence length="181" mass="20466">MTNQQEVQKSREKGKQEGQLEQNKQEPPLSFVSRVMITGFFGGVFWSFLAYVAHIFNFTSIGPNMILIPFAVGDWKYETLGHLLGILAIGLVSILVALLYYVTLKRFQSIWVGAMYGLVLWGFVFIVLKPLFPDMEPITKIGINTNVTTICTYLLFGVFVGYSISFEANEIQNHQGKEVEQ</sequence>
<feature type="transmembrane region" description="Helical" evidence="2">
    <location>
        <begin position="110"/>
        <end position="131"/>
    </location>
</feature>
<dbReference type="EMBL" id="CP129013">
    <property type="protein sequence ID" value="WLR43901.1"/>
    <property type="molecule type" value="Genomic_DNA"/>
</dbReference>
<dbReference type="RefSeq" id="WP_226539992.1">
    <property type="nucleotide sequence ID" value="NZ_CP129013.1"/>
</dbReference>